<dbReference type="EMBL" id="RXGB01000896">
    <property type="protein sequence ID" value="TMX01260.1"/>
    <property type="molecule type" value="Genomic_DNA"/>
</dbReference>
<comment type="subcellular location">
    <subcellularLocation>
        <location evidence="1">Membrane</location>
        <topology evidence="1">Multi-pass membrane protein</topology>
    </subcellularLocation>
</comment>
<keyword evidence="4 5" id="KW-0472">Membrane</keyword>
<evidence type="ECO:0000256" key="1">
    <source>
        <dbReference type="ARBA" id="ARBA00004141"/>
    </source>
</evidence>
<reference evidence="6" key="1">
    <citation type="submission" date="2019-05" db="EMBL/GenBank/DDBJ databases">
        <title>The de novo reference genome and transcriptome assemblies of the wild tomato species Solanum chilense.</title>
        <authorList>
            <person name="Stam R."/>
            <person name="Nosenko T."/>
            <person name="Hoerger A.C."/>
            <person name="Stephan W."/>
            <person name="Seidel M.A."/>
            <person name="Kuhn J.M.M."/>
            <person name="Haberer G."/>
            <person name="Tellier A."/>
        </authorList>
    </citation>
    <scope>NUCLEOTIDE SEQUENCE</scope>
    <source>
        <tissue evidence="6">Mature leaves</tissue>
    </source>
</reference>
<proteinExistence type="predicted"/>
<evidence type="ECO:0000256" key="4">
    <source>
        <dbReference type="ARBA" id="ARBA00023136"/>
    </source>
</evidence>
<evidence type="ECO:0000256" key="2">
    <source>
        <dbReference type="ARBA" id="ARBA00022692"/>
    </source>
</evidence>
<name>A0A6N2C8L8_SOLCI</name>
<feature type="transmembrane region" description="Helical" evidence="5">
    <location>
        <begin position="6"/>
        <end position="25"/>
    </location>
</feature>
<gene>
    <name evidence="6" type="ORF">EJD97_024815</name>
</gene>
<feature type="transmembrane region" description="Helical" evidence="5">
    <location>
        <begin position="229"/>
        <end position="249"/>
    </location>
</feature>
<feature type="transmembrane region" description="Helical" evidence="5">
    <location>
        <begin position="65"/>
        <end position="82"/>
    </location>
</feature>
<keyword evidence="3 5" id="KW-1133">Transmembrane helix</keyword>
<dbReference type="GO" id="GO:0016020">
    <property type="term" value="C:membrane"/>
    <property type="evidence" value="ECO:0007669"/>
    <property type="project" value="InterPro"/>
</dbReference>
<dbReference type="PANTHER" id="PTHR31218">
    <property type="entry name" value="WAT1-RELATED PROTEIN"/>
    <property type="match status" value="1"/>
</dbReference>
<dbReference type="GO" id="GO:0022857">
    <property type="term" value="F:transmembrane transporter activity"/>
    <property type="evidence" value="ECO:0007669"/>
    <property type="project" value="InterPro"/>
</dbReference>
<feature type="transmembrane region" description="Helical" evidence="5">
    <location>
        <begin position="255"/>
        <end position="274"/>
    </location>
</feature>
<accession>A0A6N2C8L8</accession>
<dbReference type="AlphaFoldDB" id="A0A6N2C8L8"/>
<feature type="transmembrane region" description="Helical" evidence="5">
    <location>
        <begin position="94"/>
        <end position="112"/>
    </location>
</feature>
<dbReference type="InterPro" id="IPR030184">
    <property type="entry name" value="WAT1-related"/>
</dbReference>
<protein>
    <recommendedName>
        <fullName evidence="7">WAT1-related protein</fullName>
    </recommendedName>
</protein>
<evidence type="ECO:0000256" key="5">
    <source>
        <dbReference type="SAM" id="Phobius"/>
    </source>
</evidence>
<feature type="transmembrane region" description="Helical" evidence="5">
    <location>
        <begin position="165"/>
        <end position="186"/>
    </location>
</feature>
<evidence type="ECO:0000256" key="3">
    <source>
        <dbReference type="ARBA" id="ARBA00022989"/>
    </source>
</evidence>
<feature type="transmembrane region" description="Helical" evidence="5">
    <location>
        <begin position="37"/>
        <end position="59"/>
    </location>
</feature>
<comment type="caution">
    <text evidence="6">The sequence shown here is derived from an EMBL/GenBank/DDBJ whole genome shotgun (WGS) entry which is preliminary data.</text>
</comment>
<evidence type="ECO:0000313" key="6">
    <source>
        <dbReference type="EMBL" id="TMX01260.1"/>
    </source>
</evidence>
<organism evidence="6">
    <name type="scientific">Solanum chilense</name>
    <name type="common">Tomato</name>
    <name type="synonym">Lycopersicon chilense</name>
    <dbReference type="NCBI Taxonomy" id="4083"/>
    <lineage>
        <taxon>Eukaryota</taxon>
        <taxon>Viridiplantae</taxon>
        <taxon>Streptophyta</taxon>
        <taxon>Embryophyta</taxon>
        <taxon>Tracheophyta</taxon>
        <taxon>Spermatophyta</taxon>
        <taxon>Magnoliopsida</taxon>
        <taxon>eudicotyledons</taxon>
        <taxon>Gunneridae</taxon>
        <taxon>Pentapetalae</taxon>
        <taxon>asterids</taxon>
        <taxon>lamiids</taxon>
        <taxon>Solanales</taxon>
        <taxon>Solanaceae</taxon>
        <taxon>Solanoideae</taxon>
        <taxon>Solaneae</taxon>
        <taxon>Solanum</taxon>
        <taxon>Solanum subgen. Lycopersicon</taxon>
    </lineage>
</organism>
<feature type="transmembrane region" description="Helical" evidence="5">
    <location>
        <begin position="201"/>
        <end position="222"/>
    </location>
</feature>
<feature type="transmembrane region" description="Helical" evidence="5">
    <location>
        <begin position="132"/>
        <end position="153"/>
    </location>
</feature>
<evidence type="ECO:0008006" key="7">
    <source>
        <dbReference type="Google" id="ProtNLM"/>
    </source>
</evidence>
<dbReference type="SUPFAM" id="SSF103481">
    <property type="entry name" value="Multidrug resistance efflux transporter EmrE"/>
    <property type="match status" value="1"/>
</dbReference>
<dbReference type="InterPro" id="IPR037185">
    <property type="entry name" value="EmrE-like"/>
</dbReference>
<keyword evidence="2 5" id="KW-0812">Transmembrane</keyword>
<sequence length="308" mass="33853">MEMSGVVPFIAMIVQQLAQVGLAVVAKGAMSTGMTTFTYTFYSSAFSTLLLIPISFFLHRSAIPPLWPTFLYGFFLLGIMGMETFEYKSLSTMAKTIGTLVAIIGAFVATLYKGPQVFGINPLNTILTTPSAWAIGGLLTMICSIIASLFIISQAFVLKKYPAELILMLFYSCCVTILCAVFSLIVERDLNSWSLSPHSRLMAVVYSGLFGNVFQVCIGSWCVRRKGPLFVVMFHPLGIVVAMAASIFMGEIIHVGSLVGSIIIVIGFYSVIWGQSKEWTNKEKNLRSNNNKIPFLQDKNDDDPEVNI</sequence>